<organism evidence="1 2">
    <name type="scientific">Macrolepiota fuliginosa MF-IS2</name>
    <dbReference type="NCBI Taxonomy" id="1400762"/>
    <lineage>
        <taxon>Eukaryota</taxon>
        <taxon>Fungi</taxon>
        <taxon>Dikarya</taxon>
        <taxon>Basidiomycota</taxon>
        <taxon>Agaricomycotina</taxon>
        <taxon>Agaricomycetes</taxon>
        <taxon>Agaricomycetidae</taxon>
        <taxon>Agaricales</taxon>
        <taxon>Agaricineae</taxon>
        <taxon>Agaricaceae</taxon>
        <taxon>Macrolepiota</taxon>
    </lineage>
</organism>
<comment type="caution">
    <text evidence="1">The sequence shown here is derived from an EMBL/GenBank/DDBJ whole genome shotgun (WGS) entry which is preliminary data.</text>
</comment>
<gene>
    <name evidence="1" type="ORF">P691DRAFT_791349</name>
</gene>
<reference evidence="1" key="1">
    <citation type="submission" date="2020-11" db="EMBL/GenBank/DDBJ databases">
        <authorList>
            <consortium name="DOE Joint Genome Institute"/>
            <person name="Ahrendt S."/>
            <person name="Riley R."/>
            <person name="Andreopoulos W."/>
            <person name="Labutti K."/>
            <person name="Pangilinan J."/>
            <person name="Ruiz-Duenas F.J."/>
            <person name="Barrasa J.M."/>
            <person name="Sanchez-Garcia M."/>
            <person name="Camarero S."/>
            <person name="Miyauchi S."/>
            <person name="Serrano A."/>
            <person name="Linde D."/>
            <person name="Babiker R."/>
            <person name="Drula E."/>
            <person name="Ayuso-Fernandez I."/>
            <person name="Pacheco R."/>
            <person name="Padilla G."/>
            <person name="Ferreira P."/>
            <person name="Barriuso J."/>
            <person name="Kellner H."/>
            <person name="Castanera R."/>
            <person name="Alfaro M."/>
            <person name="Ramirez L."/>
            <person name="Pisabarro A.G."/>
            <person name="Kuo A."/>
            <person name="Tritt A."/>
            <person name="Lipzen A."/>
            <person name="He G."/>
            <person name="Yan M."/>
            <person name="Ng V."/>
            <person name="Cullen D."/>
            <person name="Martin F."/>
            <person name="Rosso M.-N."/>
            <person name="Henrissat B."/>
            <person name="Hibbett D."/>
            <person name="Martinez A.T."/>
            <person name="Grigoriev I.V."/>
        </authorList>
    </citation>
    <scope>NUCLEOTIDE SEQUENCE</scope>
    <source>
        <strain evidence="1">MF-IS2</strain>
    </source>
</reference>
<dbReference type="EMBL" id="MU151136">
    <property type="protein sequence ID" value="KAF9449260.1"/>
    <property type="molecule type" value="Genomic_DNA"/>
</dbReference>
<evidence type="ECO:0000313" key="2">
    <source>
        <dbReference type="Proteomes" id="UP000807342"/>
    </source>
</evidence>
<proteinExistence type="predicted"/>
<name>A0A9P6C4Y5_9AGAR</name>
<accession>A0A9P6C4Y5</accession>
<dbReference type="AlphaFoldDB" id="A0A9P6C4Y5"/>
<keyword evidence="2" id="KW-1185">Reference proteome</keyword>
<sequence length="160" mass="17450">MRGAGIWPSGGTEKLAVRIGIVALRASLNSRPAGTRTALGALTEPVRHRYPVAPHIELGRILVPKAWVAEQLGAGSHLHENFLIEYYWPTFWEAMSATTLGVLGALAPKTFWGGNLMNGSEHYERPSIVYEIFFIMQAPRVGEIAEQITNILVLASAEAS</sequence>
<dbReference type="Proteomes" id="UP000807342">
    <property type="component" value="Unassembled WGS sequence"/>
</dbReference>
<protein>
    <submittedName>
        <fullName evidence="1">Uncharacterized protein</fullName>
    </submittedName>
</protein>
<evidence type="ECO:0000313" key="1">
    <source>
        <dbReference type="EMBL" id="KAF9449260.1"/>
    </source>
</evidence>